<keyword evidence="3" id="KW-0808">Transferase</keyword>
<dbReference type="Proteomes" id="UP001489509">
    <property type="component" value="Unassembled WGS sequence"/>
</dbReference>
<dbReference type="InterPro" id="IPR005839">
    <property type="entry name" value="Methylthiotransferase"/>
</dbReference>
<dbReference type="Gene3D" id="3.80.30.20">
    <property type="entry name" value="tm_1862 like domain"/>
    <property type="match status" value="1"/>
</dbReference>
<dbReference type="NCBIfam" id="TIGR01579">
    <property type="entry name" value="MiaB-like-C"/>
    <property type="match status" value="1"/>
</dbReference>
<evidence type="ECO:0000256" key="7">
    <source>
        <dbReference type="ARBA" id="ARBA00023014"/>
    </source>
</evidence>
<evidence type="ECO:0000259" key="8">
    <source>
        <dbReference type="PROSITE" id="PS51449"/>
    </source>
</evidence>
<name>A0ABV1DYS3_9FIRM</name>
<dbReference type="SMART" id="SM00729">
    <property type="entry name" value="Elp3"/>
    <property type="match status" value="1"/>
</dbReference>
<dbReference type="PROSITE" id="PS51918">
    <property type="entry name" value="RADICAL_SAM"/>
    <property type="match status" value="1"/>
</dbReference>
<comment type="caution">
    <text evidence="10">The sequence shown here is derived from an EMBL/GenBank/DDBJ whole genome shotgun (WGS) entry which is preliminary data.</text>
</comment>
<evidence type="ECO:0000256" key="2">
    <source>
        <dbReference type="ARBA" id="ARBA00022485"/>
    </source>
</evidence>
<protein>
    <submittedName>
        <fullName evidence="10">tRNA (N(6)-L-threonylcarbamoyladenosine(37)-C(2))-methylthiotransferase MtaB</fullName>
    </submittedName>
</protein>
<dbReference type="RefSeq" id="WP_349218638.1">
    <property type="nucleotide sequence ID" value="NZ_JBBMFD010000006.1"/>
</dbReference>
<evidence type="ECO:0000256" key="3">
    <source>
        <dbReference type="ARBA" id="ARBA00022679"/>
    </source>
</evidence>
<dbReference type="InterPro" id="IPR006638">
    <property type="entry name" value="Elp3/MiaA/NifB-like_rSAM"/>
</dbReference>
<keyword evidence="4" id="KW-0949">S-adenosyl-L-methionine</keyword>
<dbReference type="InterPro" id="IPR058240">
    <property type="entry name" value="rSAM_sf"/>
</dbReference>
<keyword evidence="11" id="KW-1185">Reference proteome</keyword>
<keyword evidence="7" id="KW-0411">Iron-sulfur</keyword>
<dbReference type="PANTHER" id="PTHR11918">
    <property type="entry name" value="RADICAL SAM PROTEINS"/>
    <property type="match status" value="1"/>
</dbReference>
<proteinExistence type="predicted"/>
<dbReference type="InterPro" id="IPR007197">
    <property type="entry name" value="rSAM"/>
</dbReference>
<keyword evidence="6" id="KW-0408">Iron</keyword>
<dbReference type="Pfam" id="PF00919">
    <property type="entry name" value="UPF0004"/>
    <property type="match status" value="1"/>
</dbReference>
<sequence length="437" mass="48178">MTICFHTLGCKVNQYETEVMAERMQRAGYTLAKADGECDVIVINSCTVTGESDTKVRKLLRRCRREHPGAVIAVTGCYPQAVDGAADALPEADIVMGTRNRAFLPSYVADFLEHRQRIVAIRAHEEGENFEAMQVGGFEERTRAFVKIQDGCNRYCSYCIIPTARGPIRSKPLSSITEELAALAKAGYREAVLVGINLSAYGEESSLTLPDAIEAAVSVEGIERIRLGSLEPDKFDDAFIARLAACQKLCGQFHLSLQSGCGETLRRMNRHYTPEDYEKVVIRLRAAFPNCAVTTDVMVGFPGETEEEFEESLAFVNRIGFAKVHTFAYSPRPGTVAAGLPGQVPKEEKERRSRRMIAETAAHRAAFLTSQAGRKEPVLFEQEAASGVWEGYTPNYTPVRVCSGTALNGRILPVRLTGSYGDWCVGRLAEPQEEEET</sequence>
<dbReference type="SUPFAM" id="SSF102114">
    <property type="entry name" value="Radical SAM enzymes"/>
    <property type="match status" value="1"/>
</dbReference>
<dbReference type="InterPro" id="IPR006467">
    <property type="entry name" value="MiaB-like_bact"/>
</dbReference>
<evidence type="ECO:0000313" key="11">
    <source>
        <dbReference type="Proteomes" id="UP001489509"/>
    </source>
</evidence>
<dbReference type="SFLD" id="SFLDS00029">
    <property type="entry name" value="Radical_SAM"/>
    <property type="match status" value="1"/>
</dbReference>
<evidence type="ECO:0000256" key="6">
    <source>
        <dbReference type="ARBA" id="ARBA00023004"/>
    </source>
</evidence>
<dbReference type="SFLD" id="SFLDG01082">
    <property type="entry name" value="B12-binding_domain_containing"/>
    <property type="match status" value="1"/>
</dbReference>
<dbReference type="NCBIfam" id="TIGR00089">
    <property type="entry name" value="MiaB/RimO family radical SAM methylthiotransferase"/>
    <property type="match status" value="1"/>
</dbReference>
<evidence type="ECO:0000256" key="4">
    <source>
        <dbReference type="ARBA" id="ARBA00022691"/>
    </source>
</evidence>
<comment type="cofactor">
    <cofactor evidence="1">
        <name>[4Fe-4S] cluster</name>
        <dbReference type="ChEBI" id="CHEBI:49883"/>
    </cofactor>
</comment>
<dbReference type="PROSITE" id="PS01278">
    <property type="entry name" value="MTTASE_RADICAL"/>
    <property type="match status" value="1"/>
</dbReference>
<evidence type="ECO:0000256" key="1">
    <source>
        <dbReference type="ARBA" id="ARBA00001966"/>
    </source>
</evidence>
<reference evidence="10 11" key="1">
    <citation type="submission" date="2024-03" db="EMBL/GenBank/DDBJ databases">
        <title>Human intestinal bacterial collection.</title>
        <authorList>
            <person name="Pauvert C."/>
            <person name="Hitch T.C.A."/>
            <person name="Clavel T."/>
        </authorList>
    </citation>
    <scope>NUCLEOTIDE SEQUENCE [LARGE SCALE GENOMIC DNA]</scope>
    <source>
        <strain evidence="10 11">CLA-JM-H44</strain>
    </source>
</reference>
<dbReference type="InterPro" id="IPR038135">
    <property type="entry name" value="Methylthiotransferase_N_sf"/>
</dbReference>
<dbReference type="EMBL" id="JBBMFD010000006">
    <property type="protein sequence ID" value="MEQ2440213.1"/>
    <property type="molecule type" value="Genomic_DNA"/>
</dbReference>
<feature type="domain" description="Radical SAM core" evidence="9">
    <location>
        <begin position="138"/>
        <end position="366"/>
    </location>
</feature>
<evidence type="ECO:0000256" key="5">
    <source>
        <dbReference type="ARBA" id="ARBA00022723"/>
    </source>
</evidence>
<organism evidence="10 11">
    <name type="scientific">Solibaculum intestinale</name>
    <dbReference type="NCBI Taxonomy" id="3133165"/>
    <lineage>
        <taxon>Bacteria</taxon>
        <taxon>Bacillati</taxon>
        <taxon>Bacillota</taxon>
        <taxon>Clostridia</taxon>
        <taxon>Eubacteriales</taxon>
        <taxon>Oscillospiraceae</taxon>
        <taxon>Solibaculum</taxon>
    </lineage>
</organism>
<gene>
    <name evidence="10" type="primary">mtaB</name>
    <name evidence="10" type="ORF">WMO26_05165</name>
</gene>
<accession>A0ABV1DYS3</accession>
<dbReference type="PROSITE" id="PS51449">
    <property type="entry name" value="MTTASE_N"/>
    <property type="match status" value="1"/>
</dbReference>
<dbReference type="InterPro" id="IPR023404">
    <property type="entry name" value="rSAM_horseshoe"/>
</dbReference>
<dbReference type="CDD" id="cd01335">
    <property type="entry name" value="Radical_SAM"/>
    <property type="match status" value="1"/>
</dbReference>
<dbReference type="InterPro" id="IPR020612">
    <property type="entry name" value="Methylthiotransferase_CS"/>
</dbReference>
<dbReference type="Pfam" id="PF04055">
    <property type="entry name" value="Radical_SAM"/>
    <property type="match status" value="1"/>
</dbReference>
<evidence type="ECO:0000259" key="9">
    <source>
        <dbReference type="PROSITE" id="PS51918"/>
    </source>
</evidence>
<dbReference type="Gene3D" id="3.40.50.12160">
    <property type="entry name" value="Methylthiotransferase, N-terminal domain"/>
    <property type="match status" value="1"/>
</dbReference>
<keyword evidence="2" id="KW-0004">4Fe-4S</keyword>
<feature type="domain" description="MTTase N-terminal" evidence="8">
    <location>
        <begin position="1"/>
        <end position="113"/>
    </location>
</feature>
<dbReference type="PANTHER" id="PTHR11918:SF45">
    <property type="entry name" value="THREONYLCARBAMOYLADENOSINE TRNA METHYLTHIOTRANSFERASE"/>
    <property type="match status" value="1"/>
</dbReference>
<evidence type="ECO:0000313" key="10">
    <source>
        <dbReference type="EMBL" id="MEQ2440213.1"/>
    </source>
</evidence>
<dbReference type="InterPro" id="IPR013848">
    <property type="entry name" value="Methylthiotransferase_N"/>
</dbReference>
<dbReference type="SFLD" id="SFLDG01061">
    <property type="entry name" value="methylthiotransferase"/>
    <property type="match status" value="1"/>
</dbReference>
<keyword evidence="5" id="KW-0479">Metal-binding</keyword>